<protein>
    <submittedName>
        <fullName evidence="1">Uncharacterized protein</fullName>
    </submittedName>
</protein>
<comment type="caution">
    <text evidence="1">The sequence shown here is derived from an EMBL/GenBank/DDBJ whole genome shotgun (WGS) entry which is preliminary data.</text>
</comment>
<proteinExistence type="predicted"/>
<keyword evidence="2" id="KW-1185">Reference proteome</keyword>
<gene>
    <name evidence="1" type="ORF">MBORA_08220</name>
</gene>
<dbReference type="RefSeq" id="WP_052331856.1">
    <property type="nucleotide sequence ID" value="NZ_CABMAB010000036.1"/>
</dbReference>
<dbReference type="PATRIC" id="fig|66851.6.peg.903"/>
<sequence length="84" mass="10571">MHFITSRRRLVRKKMYKPSINRKNNSYFRENKNLVKSHQENFKNKEFIRKIKRPKREVSDGFKMAYRYRYYNSIDELIKDDFDD</sequence>
<evidence type="ECO:0000313" key="1">
    <source>
        <dbReference type="EMBL" id="KZX13217.1"/>
    </source>
</evidence>
<evidence type="ECO:0000313" key="2">
    <source>
        <dbReference type="Proteomes" id="UP000077428"/>
    </source>
</evidence>
<organism evidence="1 2">
    <name type="scientific">Methanobrevibacter oralis</name>
    <dbReference type="NCBI Taxonomy" id="66851"/>
    <lineage>
        <taxon>Archaea</taxon>
        <taxon>Methanobacteriati</taxon>
        <taxon>Methanobacteriota</taxon>
        <taxon>Methanomada group</taxon>
        <taxon>Methanobacteria</taxon>
        <taxon>Methanobacteriales</taxon>
        <taxon>Methanobacteriaceae</taxon>
        <taxon>Methanobrevibacter</taxon>
    </lineage>
</organism>
<name>A0A166CCR8_METOA</name>
<reference evidence="2" key="1">
    <citation type="journal article" date="2016" name="Genome Announc.">
        <title>Draft Genome Sequences of Methanobrevibacter curvatus DSM11111, Methanobrevibacter cuticularis DSM11139, Methanobrevibacter filiformis DSM11501, and Methanobrevibacter oralis DSM7256.</title>
        <authorList>
            <person name="Poehlein A."/>
            <person name="Seedorf H."/>
        </authorList>
    </citation>
    <scope>NUCLEOTIDE SEQUENCE [LARGE SCALE GENOMIC DNA]</scope>
    <source>
        <strain evidence="2">DSM 7256 / JCM 30027 / ZR</strain>
    </source>
</reference>
<dbReference type="AlphaFoldDB" id="A0A166CCR8"/>
<dbReference type="Proteomes" id="UP000077428">
    <property type="component" value="Unassembled WGS sequence"/>
</dbReference>
<accession>A0A166CCR8</accession>
<dbReference type="EMBL" id="LWMU01000056">
    <property type="protein sequence ID" value="KZX13217.1"/>
    <property type="molecule type" value="Genomic_DNA"/>
</dbReference>